<feature type="chain" id="PRO_5038778475" evidence="1">
    <location>
        <begin position="23"/>
        <end position="338"/>
    </location>
</feature>
<gene>
    <name evidence="3" type="ORF">IAC75_01010</name>
</gene>
<dbReference type="GO" id="GO:0120147">
    <property type="term" value="F:formylglycine-generating oxidase activity"/>
    <property type="evidence" value="ECO:0007669"/>
    <property type="project" value="TreeGrafter"/>
</dbReference>
<evidence type="ECO:0000259" key="2">
    <source>
        <dbReference type="Pfam" id="PF03781"/>
    </source>
</evidence>
<comment type="caution">
    <text evidence="3">The sequence shown here is derived from an EMBL/GenBank/DDBJ whole genome shotgun (WGS) entry which is preliminary data.</text>
</comment>
<reference evidence="3" key="2">
    <citation type="journal article" date="2021" name="PeerJ">
        <title>Extensive microbial diversity within the chicken gut microbiome revealed by metagenomics and culture.</title>
        <authorList>
            <person name="Gilroy R."/>
            <person name="Ravi A."/>
            <person name="Getino M."/>
            <person name="Pursley I."/>
            <person name="Horton D.L."/>
            <person name="Alikhan N.F."/>
            <person name="Baker D."/>
            <person name="Gharbi K."/>
            <person name="Hall N."/>
            <person name="Watson M."/>
            <person name="Adriaenssens E.M."/>
            <person name="Foster-Nyarko E."/>
            <person name="Jarju S."/>
            <person name="Secka A."/>
            <person name="Antonio M."/>
            <person name="Oren A."/>
            <person name="Chaudhuri R.R."/>
            <person name="La Ragione R."/>
            <person name="Hildebrand F."/>
            <person name="Pallen M.J."/>
        </authorList>
    </citation>
    <scope>NUCLEOTIDE SEQUENCE</scope>
    <source>
        <strain evidence="3">10669</strain>
    </source>
</reference>
<proteinExistence type="predicted"/>
<name>A0A9D1T137_9BACT</name>
<dbReference type="SUPFAM" id="SSF56436">
    <property type="entry name" value="C-type lectin-like"/>
    <property type="match status" value="1"/>
</dbReference>
<dbReference type="InterPro" id="IPR042095">
    <property type="entry name" value="SUMF_sf"/>
</dbReference>
<protein>
    <submittedName>
        <fullName evidence="3">SUMF1/EgtB/PvdO family nonheme iron enzyme</fullName>
    </submittedName>
</protein>
<evidence type="ECO:0000313" key="3">
    <source>
        <dbReference type="EMBL" id="HIV03717.1"/>
    </source>
</evidence>
<dbReference type="PANTHER" id="PTHR23150:SF19">
    <property type="entry name" value="FORMYLGLYCINE-GENERATING ENZYME"/>
    <property type="match status" value="1"/>
</dbReference>
<dbReference type="InterPro" id="IPR016187">
    <property type="entry name" value="CTDL_fold"/>
</dbReference>
<organism evidence="3 4">
    <name type="scientific">Candidatus Spyradosoma merdigallinarum</name>
    <dbReference type="NCBI Taxonomy" id="2840950"/>
    <lineage>
        <taxon>Bacteria</taxon>
        <taxon>Pseudomonadati</taxon>
        <taxon>Verrucomicrobiota</taxon>
        <taxon>Opitutia</taxon>
        <taxon>Opitutia incertae sedis</taxon>
        <taxon>Candidatus Spyradosoma</taxon>
    </lineage>
</organism>
<evidence type="ECO:0000313" key="4">
    <source>
        <dbReference type="Proteomes" id="UP000886812"/>
    </source>
</evidence>
<feature type="domain" description="Sulfatase-modifying factor enzyme-like" evidence="2">
    <location>
        <begin position="158"/>
        <end position="333"/>
    </location>
</feature>
<sequence>MKTLLKTVSAAALAALSVPAFAAPEEYEEFARQYTPESQAVFERFRKDCAETEKLRASLAEDLRVMNCPLHDDAGWWALSRKISALEARESEWAAFIQDAFLRHTAGLTDAEKLGSADAELAKKTVAWENGTLKNLLKNSFEAFGVPAVVKIPGKPYAFGVFEVTQAQYQAVTGENPSEFKGSNLPVTNVSWFNVRAFCEKLTERERALGRISENQKYRLPTKEEWQHACRAGTTTKFYTGDSEEDLARAAWYEGNSGGRPCPVGMKEPNAFGLCDMHGNVSELLNVGRGRADYWVLGGTYFDSAEDEFKRCQVPVELGSFGYRYANVGFRVVLTNVP</sequence>
<evidence type="ECO:0000256" key="1">
    <source>
        <dbReference type="SAM" id="SignalP"/>
    </source>
</evidence>
<reference evidence="3" key="1">
    <citation type="submission" date="2020-10" db="EMBL/GenBank/DDBJ databases">
        <authorList>
            <person name="Gilroy R."/>
        </authorList>
    </citation>
    <scope>NUCLEOTIDE SEQUENCE</scope>
    <source>
        <strain evidence="3">10669</strain>
    </source>
</reference>
<dbReference type="EMBL" id="DVOG01000028">
    <property type="protein sequence ID" value="HIV03717.1"/>
    <property type="molecule type" value="Genomic_DNA"/>
</dbReference>
<dbReference type="AlphaFoldDB" id="A0A9D1T137"/>
<dbReference type="Proteomes" id="UP000886812">
    <property type="component" value="Unassembled WGS sequence"/>
</dbReference>
<keyword evidence="1" id="KW-0732">Signal</keyword>
<dbReference type="Pfam" id="PF03781">
    <property type="entry name" value="FGE-sulfatase"/>
    <property type="match status" value="1"/>
</dbReference>
<dbReference type="Gene3D" id="3.90.1580.10">
    <property type="entry name" value="paralog of FGE (formylglycine-generating enzyme)"/>
    <property type="match status" value="1"/>
</dbReference>
<feature type="signal peptide" evidence="1">
    <location>
        <begin position="1"/>
        <end position="22"/>
    </location>
</feature>
<dbReference type="InterPro" id="IPR005532">
    <property type="entry name" value="SUMF_dom"/>
</dbReference>
<dbReference type="InterPro" id="IPR051043">
    <property type="entry name" value="Sulfatase_Mod_Factor_Kinase"/>
</dbReference>
<dbReference type="PANTHER" id="PTHR23150">
    <property type="entry name" value="SULFATASE MODIFYING FACTOR 1, 2"/>
    <property type="match status" value="1"/>
</dbReference>
<accession>A0A9D1T137</accession>